<protein>
    <submittedName>
        <fullName evidence="1">Uncharacterized protein</fullName>
    </submittedName>
</protein>
<organism evidence="1 2">
    <name type="scientific">Spiromyces aspiralis</name>
    <dbReference type="NCBI Taxonomy" id="68401"/>
    <lineage>
        <taxon>Eukaryota</taxon>
        <taxon>Fungi</taxon>
        <taxon>Fungi incertae sedis</taxon>
        <taxon>Zoopagomycota</taxon>
        <taxon>Kickxellomycotina</taxon>
        <taxon>Kickxellomycetes</taxon>
        <taxon>Kickxellales</taxon>
        <taxon>Kickxellaceae</taxon>
        <taxon>Spiromyces</taxon>
    </lineage>
</organism>
<accession>A0ACC1HHC6</accession>
<evidence type="ECO:0000313" key="1">
    <source>
        <dbReference type="EMBL" id="KAJ1675138.1"/>
    </source>
</evidence>
<proteinExistence type="predicted"/>
<dbReference type="EMBL" id="JAMZIH010005467">
    <property type="protein sequence ID" value="KAJ1675138.1"/>
    <property type="molecule type" value="Genomic_DNA"/>
</dbReference>
<sequence>MDEMLAALRMVTEPVTDSAPLSATQYTDFERALSELVQDVAEDGDGCAYTASDVQCLIRFLKMNGRKPLEMRALATQCLLRTSSVYFAQIDLAAQGHMVGMVLETTLMLLKHAAGALSGDTAAGTPPRLLPASVVHATLNVINAASGFVSSTVSGYCHAHDDVPLWSSDQNLFGDPVALHLEKLLSHACGFLPAARSMPDKTAAKEAVKTISATLISLTQLLVHDRQLVRNFGVKIPVLSRCLDSLLDAAELRVNDTQLTSVCWKALTKILCKLCTWKALDRGKLCRAVGLLCERIKCENENLQALQGNTMPERAISMKLKLTMSMNKFYLAQLYAVCKAVPLLRGQPDEALDNVVSVLELMFRYRVKSETIRAIPRATLAQVHDLWLSLAYKIAVAVFLSNRPALEDHLSSVTGAYAYPLGTRLQLSSVARSEVIKAEPLTELMILLAVLQHFDVMNKEHQVKLLEEHAATLVRRTKHLLDVHPLSVILDTNAAGPKQSSSDGKALNAYEASLYDETVASFALMAFGLHDAAGFAHWERAMLSALLLTPGFCVSTCVVVDAWATMAKSLDAAVVIAQITALRDLVEAKFAPLKHGHPPLPVLILARRLFAGLSEESQMQFLDKTVSIVEGVQDDPAKPEVVGCLFACIATVSWRAVTKAVAVKHAGKIVRRIIKASVDASPQDRHVYGFLLSLTLGNSHIAKAAPEGELERFLDIVKRELSDSSLEGRIAAINTLARLVTPLLPRYRDVALEAIEHVSRYGGRGVPKGLDCLAMMRLVSALSRVELSTMPNRNQIVGQIRSVVSAIDDDTQCWMTRHYLVHCLFEYSLSTKDEELIPDIIPESLQERMMRFGSEEPEPYSGSLDPSGILGEALLNCPSSWVVVDELGAGSTPGHNEEGDYCSSDAILRLAESLMSKLSQIKLLPADQRQRTLDMLDKLHSAVGNYIP</sequence>
<comment type="caution">
    <text evidence="1">The sequence shown here is derived from an EMBL/GenBank/DDBJ whole genome shotgun (WGS) entry which is preliminary data.</text>
</comment>
<gene>
    <name evidence="1" type="ORF">EV182_001858</name>
</gene>
<keyword evidence="2" id="KW-1185">Reference proteome</keyword>
<dbReference type="Proteomes" id="UP001145114">
    <property type="component" value="Unassembled WGS sequence"/>
</dbReference>
<name>A0ACC1HHC6_9FUNG</name>
<reference evidence="1" key="1">
    <citation type="submission" date="2022-06" db="EMBL/GenBank/DDBJ databases">
        <title>Phylogenomic reconstructions and comparative analyses of Kickxellomycotina fungi.</title>
        <authorList>
            <person name="Reynolds N.K."/>
            <person name="Stajich J.E."/>
            <person name="Barry K."/>
            <person name="Grigoriev I.V."/>
            <person name="Crous P."/>
            <person name="Smith M.E."/>
        </authorList>
    </citation>
    <scope>NUCLEOTIDE SEQUENCE</scope>
    <source>
        <strain evidence="1">RSA 2271</strain>
    </source>
</reference>
<evidence type="ECO:0000313" key="2">
    <source>
        <dbReference type="Proteomes" id="UP001145114"/>
    </source>
</evidence>